<dbReference type="Proteomes" id="UP001500449">
    <property type="component" value="Unassembled WGS sequence"/>
</dbReference>
<evidence type="ECO:0000256" key="2">
    <source>
        <dbReference type="ARBA" id="ARBA00022801"/>
    </source>
</evidence>
<dbReference type="SUPFAM" id="SSF51556">
    <property type="entry name" value="Metallo-dependent hydrolases"/>
    <property type="match status" value="1"/>
</dbReference>
<keyword evidence="5" id="KW-1185">Reference proteome</keyword>
<evidence type="ECO:0000256" key="1">
    <source>
        <dbReference type="ARBA" id="ARBA00022723"/>
    </source>
</evidence>
<dbReference type="InterPro" id="IPR032466">
    <property type="entry name" value="Metal_Hydrolase"/>
</dbReference>
<reference evidence="4 5" key="1">
    <citation type="journal article" date="2019" name="Int. J. Syst. Evol. Microbiol.">
        <title>The Global Catalogue of Microorganisms (GCM) 10K type strain sequencing project: providing services to taxonomists for standard genome sequencing and annotation.</title>
        <authorList>
            <consortium name="The Broad Institute Genomics Platform"/>
            <consortium name="The Broad Institute Genome Sequencing Center for Infectious Disease"/>
            <person name="Wu L."/>
            <person name="Ma J."/>
        </authorList>
    </citation>
    <scope>NUCLEOTIDE SEQUENCE [LARGE SCALE GENOMIC DNA]</scope>
    <source>
        <strain evidence="4 5">JCM 16009</strain>
    </source>
</reference>
<organism evidence="4 5">
    <name type="scientific">Pseudonocardia ailaonensis</name>
    <dbReference type="NCBI Taxonomy" id="367279"/>
    <lineage>
        <taxon>Bacteria</taxon>
        <taxon>Bacillati</taxon>
        <taxon>Actinomycetota</taxon>
        <taxon>Actinomycetes</taxon>
        <taxon>Pseudonocardiales</taxon>
        <taxon>Pseudonocardiaceae</taxon>
        <taxon>Pseudonocardia</taxon>
    </lineage>
</organism>
<proteinExistence type="inferred from homology"/>
<dbReference type="Gene3D" id="3.20.20.140">
    <property type="entry name" value="Metal-dependent hydrolases"/>
    <property type="match status" value="1"/>
</dbReference>
<keyword evidence="2" id="KW-0378">Hydrolase</keyword>
<dbReference type="Pfam" id="PF02126">
    <property type="entry name" value="PTE"/>
    <property type="match status" value="1"/>
</dbReference>
<sequence length="335" mass="36593">MSGAGEVATVRGPVAEESLGRVLMHEHVFVLSPEAVQDYPADIHWDEEEKIALAVTKLTELVSAGIGTIVDLTVLNMGRFLPRLARINAAVDLHIVVATGLYTFDVVPRFLKHIGPGRAIERSEPLVEMFVRDIEAGIGDTGIKAGILKCATDVEGLTPDVDRVLRAVARAHRETGAPISTHTHAASEQGLAQQEVFLAEGVDLTRTVIGHSGDSTDLDYLRRLADRGSYLGMDRFGLDRPPHSDFDTRVGVVADMCAAGYADRMVLSHDASCWTDWLPEELLDGSPFTMPNWRFTHVSEDVVPALRARGVTPEQIDLMLIDNPRRILGGQKEGY</sequence>
<dbReference type="RefSeq" id="WP_344418079.1">
    <property type="nucleotide sequence ID" value="NZ_BAAAQK010000009.1"/>
</dbReference>
<name>A0ABN2N7V1_9PSEU</name>
<dbReference type="PANTHER" id="PTHR10819:SF3">
    <property type="entry name" value="PHOSPHOTRIESTERASE-RELATED PROTEIN"/>
    <property type="match status" value="1"/>
</dbReference>
<evidence type="ECO:0000313" key="5">
    <source>
        <dbReference type="Proteomes" id="UP001500449"/>
    </source>
</evidence>
<evidence type="ECO:0000256" key="3">
    <source>
        <dbReference type="PROSITE-ProRule" id="PRU00679"/>
    </source>
</evidence>
<gene>
    <name evidence="4" type="ORF">GCM10009836_36050</name>
</gene>
<comment type="similarity">
    <text evidence="3">Belongs to the metallo-dependent hydrolases superfamily. Phosphotriesterase family.</text>
</comment>
<accession>A0ABN2N7V1</accession>
<dbReference type="EMBL" id="BAAAQK010000009">
    <property type="protein sequence ID" value="GAA1852759.1"/>
    <property type="molecule type" value="Genomic_DNA"/>
</dbReference>
<feature type="modified residue" description="N6-carboxylysine" evidence="3">
    <location>
        <position position="149"/>
    </location>
</feature>
<dbReference type="PROSITE" id="PS51347">
    <property type="entry name" value="PHOSPHOTRIESTERASE_2"/>
    <property type="match status" value="1"/>
</dbReference>
<protein>
    <submittedName>
        <fullName evidence="4">Phosphotriesterase-related protein</fullName>
    </submittedName>
</protein>
<dbReference type="InterPro" id="IPR001559">
    <property type="entry name" value="Phosphotriesterase"/>
</dbReference>
<keyword evidence="1" id="KW-0479">Metal-binding</keyword>
<comment type="caution">
    <text evidence="4">The sequence shown here is derived from an EMBL/GenBank/DDBJ whole genome shotgun (WGS) entry which is preliminary data.</text>
</comment>
<dbReference type="PANTHER" id="PTHR10819">
    <property type="entry name" value="PHOSPHOTRIESTERASE-RELATED"/>
    <property type="match status" value="1"/>
</dbReference>
<evidence type="ECO:0000313" key="4">
    <source>
        <dbReference type="EMBL" id="GAA1852759.1"/>
    </source>
</evidence>